<evidence type="ECO:0000313" key="4">
    <source>
        <dbReference type="Proteomes" id="UP000184096"/>
    </source>
</evidence>
<sequence length="108" mass="11393">MLNDRKRRADFFIASAMLASGLMLTGYSMVSVAQTTRVHLAQATPPVQSQPAPADNDKPAESKPGGTRPTTPAPEPARPGTQAQQEGAKPALPPAPPEKMAPPIQQKQ</sequence>
<feature type="region of interest" description="Disordered" evidence="1">
    <location>
        <begin position="41"/>
        <end position="108"/>
    </location>
</feature>
<keyword evidence="2" id="KW-1133">Transmembrane helix</keyword>
<keyword evidence="4" id="KW-1185">Reference proteome</keyword>
<accession>A0A1M7U747</accession>
<evidence type="ECO:0000256" key="2">
    <source>
        <dbReference type="SAM" id="Phobius"/>
    </source>
</evidence>
<gene>
    <name evidence="3" type="ORF">SAMN05444170_3791</name>
</gene>
<evidence type="ECO:0000256" key="1">
    <source>
        <dbReference type="SAM" id="MobiDB-lite"/>
    </source>
</evidence>
<reference evidence="3" key="1">
    <citation type="submission" date="2016-11" db="EMBL/GenBank/DDBJ databases">
        <authorList>
            <person name="Jaros S."/>
            <person name="Januszkiewicz K."/>
            <person name="Wedrychowicz H."/>
        </authorList>
    </citation>
    <scope>NUCLEOTIDE SEQUENCE [LARGE SCALE GENOMIC DNA]</scope>
    <source>
        <strain evidence="3">GAS401</strain>
    </source>
</reference>
<proteinExistence type="predicted"/>
<feature type="compositionally biased region" description="Pro residues" evidence="1">
    <location>
        <begin position="91"/>
        <end position="100"/>
    </location>
</feature>
<dbReference type="AlphaFoldDB" id="A0A1M7U747"/>
<organism evidence="3 4">
    <name type="scientific">Bradyrhizobium erythrophlei</name>
    <dbReference type="NCBI Taxonomy" id="1437360"/>
    <lineage>
        <taxon>Bacteria</taxon>
        <taxon>Pseudomonadati</taxon>
        <taxon>Pseudomonadota</taxon>
        <taxon>Alphaproteobacteria</taxon>
        <taxon>Hyphomicrobiales</taxon>
        <taxon>Nitrobacteraceae</taxon>
        <taxon>Bradyrhizobium</taxon>
    </lineage>
</organism>
<dbReference type="EMBL" id="LT670849">
    <property type="protein sequence ID" value="SHN78803.1"/>
    <property type="molecule type" value="Genomic_DNA"/>
</dbReference>
<dbReference type="RefSeq" id="WP_072819983.1">
    <property type="nucleotide sequence ID" value="NZ_LT670849.1"/>
</dbReference>
<protein>
    <submittedName>
        <fullName evidence="3">Uncharacterized protein</fullName>
    </submittedName>
</protein>
<keyword evidence="2" id="KW-0472">Membrane</keyword>
<dbReference type="Proteomes" id="UP000184096">
    <property type="component" value="Chromosome I"/>
</dbReference>
<name>A0A1M7U747_9BRAD</name>
<feature type="transmembrane region" description="Helical" evidence="2">
    <location>
        <begin position="12"/>
        <end position="30"/>
    </location>
</feature>
<evidence type="ECO:0000313" key="3">
    <source>
        <dbReference type="EMBL" id="SHN78803.1"/>
    </source>
</evidence>
<keyword evidence="2" id="KW-0812">Transmembrane</keyword>